<sequence>MQLDLLAQLRNAADAVDVVSFDVFDTLFVRPLCDPEDLFDIIGERTGIASFRERRRRAQTKAFQVMHAERKKEITLDGIYACFDDLHLPAEEIAGLELALELELTRPNPELRTFFDEISGSKRVVITSDMYLPQHFFETLLKKYGLPEVPLFISSHRNATKRDSGELFDIVAAECGVSAQRILHVGDNELSDIQRARERGLSTFHYVDARRAALPAAGTPVASIAFAIGRAIPGLPGSDPFEKLGFEVGGPAALAFLHWIKRVAARDQIDLVLFMSRDGYVLERMEKRGDAGAFPRCEYFKSSRIALTLAATDESNFEKTVPFLLSGAEELSPFELLERIGVTPWADNVMRDIGLGPEVRLGPATVERLKTFLWASRWEILKTCRAARAGLFRYLHELGVKPGMRVSLVDVGWNGTSQEALQRALRGMLDIDVYGYYMCLTDQPDCVRRKALYRMDSMLSDETCGKRITGKVYANRVAVELFFSAPHHAVIGYDFDANGALRVIEDRGRGSTHELSGISASILRGIERFGARAGDLLRRIEVDPVPEELVKPLLAFLEDMPPDTLRLLASVTNFDAWASSRNRDVSVAEYLD</sequence>
<dbReference type="Gene3D" id="3.40.50.1000">
    <property type="entry name" value="HAD superfamily/HAD-like"/>
    <property type="match status" value="1"/>
</dbReference>
<dbReference type="Proteomes" id="UP000071859">
    <property type="component" value="Unassembled WGS sequence"/>
</dbReference>
<proteinExistence type="predicted"/>
<keyword evidence="2" id="KW-1185">Reference proteome</keyword>
<dbReference type="SUPFAM" id="SSF56784">
    <property type="entry name" value="HAD-like"/>
    <property type="match status" value="1"/>
</dbReference>
<comment type="caution">
    <text evidence="1">The sequence shown here is derived from an EMBL/GenBank/DDBJ whole genome shotgun (WGS) entry which is preliminary data.</text>
</comment>
<organism evidence="1 2">
    <name type="scientific">Caballeronia calidae</name>
    <dbReference type="NCBI Taxonomy" id="1777139"/>
    <lineage>
        <taxon>Bacteria</taxon>
        <taxon>Pseudomonadati</taxon>
        <taxon>Pseudomonadota</taxon>
        <taxon>Betaproteobacteria</taxon>
        <taxon>Burkholderiales</taxon>
        <taxon>Burkholderiaceae</taxon>
        <taxon>Caballeronia</taxon>
    </lineage>
</organism>
<reference evidence="1" key="1">
    <citation type="submission" date="2016-01" db="EMBL/GenBank/DDBJ databases">
        <authorList>
            <person name="Peeters C."/>
        </authorList>
    </citation>
    <scope>NUCLEOTIDE SEQUENCE</scope>
    <source>
        <strain evidence="1">LMG 29321</strain>
    </source>
</reference>
<gene>
    <name evidence="1" type="ORF">AWB78_07003</name>
</gene>
<dbReference type="EMBL" id="FCOX02000064">
    <property type="protein sequence ID" value="SAL04512.1"/>
    <property type="molecule type" value="Genomic_DNA"/>
</dbReference>
<evidence type="ECO:0008006" key="3">
    <source>
        <dbReference type="Google" id="ProtNLM"/>
    </source>
</evidence>
<name>A0A158EC93_9BURK</name>
<evidence type="ECO:0000313" key="1">
    <source>
        <dbReference type="EMBL" id="SAL04512.1"/>
    </source>
</evidence>
<dbReference type="RefSeq" id="WP_062611072.1">
    <property type="nucleotide sequence ID" value="NZ_FCOX02000064.1"/>
</dbReference>
<dbReference type="AlphaFoldDB" id="A0A158EC93"/>
<dbReference type="InterPro" id="IPR023214">
    <property type="entry name" value="HAD_sf"/>
</dbReference>
<dbReference type="OrthoDB" id="9816564at2"/>
<accession>A0A158EC93</accession>
<dbReference type="InterPro" id="IPR036412">
    <property type="entry name" value="HAD-like_sf"/>
</dbReference>
<protein>
    <recommendedName>
        <fullName evidence="3">Haloacid dehalogenase</fullName>
    </recommendedName>
</protein>
<evidence type="ECO:0000313" key="2">
    <source>
        <dbReference type="Proteomes" id="UP000071859"/>
    </source>
</evidence>